<gene>
    <name evidence="4" type="ORF">OC929_19565</name>
</gene>
<dbReference type="RefSeq" id="WP_262952375.1">
    <property type="nucleotide sequence ID" value="NZ_JAOSLA010000037.1"/>
</dbReference>
<dbReference type="Proteomes" id="UP001139994">
    <property type="component" value="Unassembled WGS sequence"/>
</dbReference>
<comment type="caution">
    <text evidence="4">The sequence shown here is derived from an EMBL/GenBank/DDBJ whole genome shotgun (WGS) entry which is preliminary data.</text>
</comment>
<dbReference type="PROSITE" id="PS51186">
    <property type="entry name" value="GNAT"/>
    <property type="match status" value="1"/>
</dbReference>
<dbReference type="CDD" id="cd04301">
    <property type="entry name" value="NAT_SF"/>
    <property type="match status" value="1"/>
</dbReference>
<protein>
    <submittedName>
        <fullName evidence="4">GNAT family N-acetyltransferase</fullName>
    </submittedName>
</protein>
<keyword evidence="2" id="KW-0012">Acyltransferase</keyword>
<proteinExistence type="predicted"/>
<feature type="domain" description="N-acetyltransferase" evidence="3">
    <location>
        <begin position="22"/>
        <end position="207"/>
    </location>
</feature>
<sequence>MTDTLDMGGQLADAGHVGQVVPLVASIAPQPLAFIYGTRHLEPYLAHAFARNLGWFGHARHRVLLQAGECQGVVATLGAREKTRFDLALLTSILRFYPGLSGLRVIRRLQRSVARHPRPGHDALWLYNLAVAPQARGRGLGTRLLRGTIAQARAAGHGRLQLDVDADNQLAQRLYRTHGFQVDSEIPGVCCDGFLFADQLRMSLDLGNRG</sequence>
<reference evidence="4" key="3">
    <citation type="journal article" date="2023" name="mSystems">
        <title>Charting the Lipopeptidome of Nonpathogenic Pseudomonas.</title>
        <authorList>
            <person name="Cesa-Luna C."/>
            <person name="Geudens N."/>
            <person name="Girard L."/>
            <person name="De Roo V."/>
            <person name="Maklad H.R."/>
            <person name="Martins J.C."/>
            <person name="Hofte M."/>
            <person name="De Mot R."/>
        </authorList>
    </citation>
    <scope>NUCLEOTIDE SEQUENCE</scope>
    <source>
        <strain evidence="4">COR51</strain>
    </source>
</reference>
<evidence type="ECO:0000256" key="1">
    <source>
        <dbReference type="ARBA" id="ARBA00022679"/>
    </source>
</evidence>
<evidence type="ECO:0000313" key="5">
    <source>
        <dbReference type="Proteomes" id="UP001139994"/>
    </source>
</evidence>
<name>A0ABT2VF67_9PSED</name>
<organism evidence="4 5">
    <name type="scientific">Pseudomonas peradeniyensis</name>
    <dbReference type="NCBI Taxonomy" id="2745488"/>
    <lineage>
        <taxon>Bacteria</taxon>
        <taxon>Pseudomonadati</taxon>
        <taxon>Pseudomonadota</taxon>
        <taxon>Gammaproteobacteria</taxon>
        <taxon>Pseudomonadales</taxon>
        <taxon>Pseudomonadaceae</taxon>
        <taxon>Pseudomonas</taxon>
    </lineage>
</organism>
<reference evidence="4" key="1">
    <citation type="journal article" date="2022" name="Microbiol. Spectr.">
        <title>An Nuclear Magnetic Resonance Fingerprint Matching Approach for the Identification and Structural Re-Evaluation of Pseudomonas Lipopeptides.</title>
        <authorList>
            <person name="De Roo V."/>
            <person name="Verleysen Y."/>
            <person name="Kovacs B."/>
            <person name="De Vleeschouwer M."/>
            <person name="Muangkaew P."/>
            <person name="Girard L."/>
            <person name="Hofte M."/>
            <person name="De Mot R."/>
            <person name="Madder A."/>
            <person name="Geudens N."/>
            <person name="Martins J.C."/>
        </authorList>
    </citation>
    <scope>NUCLEOTIDE SEQUENCE</scope>
    <source>
        <strain evidence="4">COR51</strain>
    </source>
</reference>
<accession>A0ABT2VF67</accession>
<dbReference type="Gene3D" id="3.40.630.30">
    <property type="match status" value="1"/>
</dbReference>
<dbReference type="InterPro" id="IPR050680">
    <property type="entry name" value="YpeA/RimI_acetyltransf"/>
</dbReference>
<dbReference type="SUPFAM" id="SSF55729">
    <property type="entry name" value="Acyl-CoA N-acyltransferases (Nat)"/>
    <property type="match status" value="1"/>
</dbReference>
<dbReference type="EMBL" id="JAOSLA010000037">
    <property type="protein sequence ID" value="MCU7240258.1"/>
    <property type="molecule type" value="Genomic_DNA"/>
</dbReference>
<keyword evidence="1" id="KW-0808">Transferase</keyword>
<dbReference type="PANTHER" id="PTHR43420">
    <property type="entry name" value="ACETYLTRANSFERASE"/>
    <property type="match status" value="1"/>
</dbReference>
<dbReference type="InterPro" id="IPR000182">
    <property type="entry name" value="GNAT_dom"/>
</dbReference>
<dbReference type="Pfam" id="PF00583">
    <property type="entry name" value="Acetyltransf_1"/>
    <property type="match status" value="1"/>
</dbReference>
<keyword evidence="5" id="KW-1185">Reference proteome</keyword>
<evidence type="ECO:0000256" key="2">
    <source>
        <dbReference type="ARBA" id="ARBA00023315"/>
    </source>
</evidence>
<dbReference type="PANTHER" id="PTHR43420:SF47">
    <property type="entry name" value="N-ACETYLTRANSFERASE DOMAIN-CONTAINING PROTEIN"/>
    <property type="match status" value="1"/>
</dbReference>
<dbReference type="InterPro" id="IPR016181">
    <property type="entry name" value="Acyl_CoA_acyltransferase"/>
</dbReference>
<reference evidence="4" key="2">
    <citation type="submission" date="2022-09" db="EMBL/GenBank/DDBJ databases">
        <authorList>
            <person name="Cesa-Luna C."/>
            <person name="Girard L."/>
            <person name="Lood C."/>
            <person name="Hofte M."/>
            <person name="De Mot R."/>
        </authorList>
    </citation>
    <scope>NUCLEOTIDE SEQUENCE</scope>
    <source>
        <strain evidence="4">COR51</strain>
    </source>
</reference>
<evidence type="ECO:0000313" key="4">
    <source>
        <dbReference type="EMBL" id="MCU7240258.1"/>
    </source>
</evidence>
<evidence type="ECO:0000259" key="3">
    <source>
        <dbReference type="PROSITE" id="PS51186"/>
    </source>
</evidence>